<comment type="caution">
    <text evidence="8">The sequence shown here is derived from an EMBL/GenBank/DDBJ whole genome shotgun (WGS) entry which is preliminary data.</text>
</comment>
<dbReference type="PANTHER" id="PTHR20855">
    <property type="entry name" value="ADIPOR/PROGESTIN RECEPTOR-RELATED"/>
    <property type="match status" value="1"/>
</dbReference>
<reference evidence="8" key="2">
    <citation type="submission" date="2023-04" db="EMBL/GenBank/DDBJ databases">
        <authorList>
            <person name="Bruccoleri R.E."/>
            <person name="Oakeley E.J."/>
            <person name="Faust A.-M."/>
            <person name="Dessus-Babus S."/>
            <person name="Altorfer M."/>
            <person name="Burckhardt D."/>
            <person name="Oertli M."/>
            <person name="Naumann U."/>
            <person name="Petersen F."/>
            <person name="Wong J."/>
        </authorList>
    </citation>
    <scope>NUCLEOTIDE SEQUENCE</scope>
    <source>
        <strain evidence="8">GSM-AAB239-AS_SAM_17_03QT</strain>
        <tissue evidence="8">Leaf</tissue>
    </source>
</reference>
<accession>A0AAX6DW17</accession>
<dbReference type="GO" id="GO:0009725">
    <property type="term" value="P:response to hormone"/>
    <property type="evidence" value="ECO:0007669"/>
    <property type="project" value="UniProtKB-ARBA"/>
</dbReference>
<dbReference type="GO" id="GO:0038023">
    <property type="term" value="F:signaling receptor activity"/>
    <property type="evidence" value="ECO:0007669"/>
    <property type="project" value="TreeGrafter"/>
</dbReference>
<dbReference type="AlphaFoldDB" id="A0AAX6DW17"/>
<evidence type="ECO:0000256" key="3">
    <source>
        <dbReference type="ARBA" id="ARBA00022989"/>
    </source>
</evidence>
<keyword evidence="3 7" id="KW-1133">Transmembrane helix</keyword>
<feature type="transmembrane region" description="Helical" evidence="7">
    <location>
        <begin position="76"/>
        <end position="95"/>
    </location>
</feature>
<feature type="transmembrane region" description="Helical" evidence="7">
    <location>
        <begin position="272"/>
        <end position="290"/>
    </location>
</feature>
<reference evidence="8" key="1">
    <citation type="journal article" date="2023" name="GigaByte">
        <title>Genome assembly of the bearded iris, Iris pallida Lam.</title>
        <authorList>
            <person name="Bruccoleri R.E."/>
            <person name="Oakeley E.J."/>
            <person name="Faust A.M.E."/>
            <person name="Altorfer M."/>
            <person name="Dessus-Babus S."/>
            <person name="Burckhardt D."/>
            <person name="Oertli M."/>
            <person name="Naumann U."/>
            <person name="Petersen F."/>
            <person name="Wong J."/>
        </authorList>
    </citation>
    <scope>NUCLEOTIDE SEQUENCE</scope>
    <source>
        <strain evidence="8">GSM-AAB239-AS_SAM_17_03QT</strain>
    </source>
</reference>
<feature type="binding site" evidence="5">
    <location>
        <position position="164"/>
    </location>
    <ligand>
        <name>Zn(2+)</name>
        <dbReference type="ChEBI" id="CHEBI:29105"/>
    </ligand>
</feature>
<dbReference type="GO" id="GO:0009744">
    <property type="term" value="P:response to sucrose"/>
    <property type="evidence" value="ECO:0007669"/>
    <property type="project" value="UniProtKB-ARBA"/>
</dbReference>
<dbReference type="Proteomes" id="UP001140949">
    <property type="component" value="Unassembled WGS sequence"/>
</dbReference>
<sequence length="345" mass="37997">MGSDTTIRRRRRLRTAGSKPDDRGSGSGTRLRLLRYDELPEFLRDNEFILGHYRSEWPVRDALLSAFSWHNETLNVWTYLAGFLFFLGLTLVGSMDAVEELFGAVVPAHGAAERNVSGNIFSGSPAMSLFQSTPPTASQAVPRWPMLVFLVGAMICLACSSISHLLACHSQCLNLFLWRLDYTDISIMIVSSFVPPIYYAFLCNPLPRLIYLSTISALGLLAIFTLLAPSLSSPRFRPFRASLFLAMGFSGVVPAVHAFALNRGHPACHLALALEVLMGLAYATGAGFYVSRVPERWKPGAFDIAGHSHQIFHVFVLVGVLTHYVATKVLLDWRESGVLCSGSDL</sequence>
<feature type="binding site" evidence="5">
    <location>
        <position position="313"/>
    </location>
    <ligand>
        <name>Zn(2+)</name>
        <dbReference type="ChEBI" id="CHEBI:29105"/>
    </ligand>
</feature>
<evidence type="ECO:0000256" key="5">
    <source>
        <dbReference type="PIRSR" id="PIRSR604254-1"/>
    </source>
</evidence>
<feature type="transmembrane region" description="Helical" evidence="7">
    <location>
        <begin position="311"/>
        <end position="331"/>
    </location>
</feature>
<keyword evidence="5" id="KW-0479">Metal-binding</keyword>
<evidence type="ECO:0000313" key="9">
    <source>
        <dbReference type="Proteomes" id="UP001140949"/>
    </source>
</evidence>
<evidence type="ECO:0000256" key="6">
    <source>
        <dbReference type="SAM" id="MobiDB-lite"/>
    </source>
</evidence>
<feature type="transmembrane region" description="Helical" evidence="7">
    <location>
        <begin position="241"/>
        <end position="260"/>
    </location>
</feature>
<evidence type="ECO:0000313" key="8">
    <source>
        <dbReference type="EMBL" id="KAJ6795948.1"/>
    </source>
</evidence>
<dbReference type="Pfam" id="PF03006">
    <property type="entry name" value="HlyIII"/>
    <property type="match status" value="1"/>
</dbReference>
<keyword evidence="5" id="KW-0862">Zinc</keyword>
<evidence type="ECO:0000256" key="7">
    <source>
        <dbReference type="SAM" id="Phobius"/>
    </source>
</evidence>
<evidence type="ECO:0000256" key="4">
    <source>
        <dbReference type="ARBA" id="ARBA00023136"/>
    </source>
</evidence>
<evidence type="ECO:0000256" key="1">
    <source>
        <dbReference type="ARBA" id="ARBA00004141"/>
    </source>
</evidence>
<feature type="binding site" evidence="5">
    <location>
        <position position="309"/>
    </location>
    <ligand>
        <name>Zn(2+)</name>
        <dbReference type="ChEBI" id="CHEBI:29105"/>
    </ligand>
</feature>
<dbReference type="GO" id="GO:0046872">
    <property type="term" value="F:metal ion binding"/>
    <property type="evidence" value="ECO:0007669"/>
    <property type="project" value="UniProtKB-KW"/>
</dbReference>
<keyword evidence="2 7" id="KW-0812">Transmembrane</keyword>
<evidence type="ECO:0000256" key="2">
    <source>
        <dbReference type="ARBA" id="ARBA00022692"/>
    </source>
</evidence>
<comment type="subcellular location">
    <subcellularLocation>
        <location evidence="1">Membrane</location>
        <topology evidence="1">Multi-pass membrane protein</topology>
    </subcellularLocation>
</comment>
<gene>
    <name evidence="8" type="ORF">M6B38_223995</name>
</gene>
<dbReference type="GO" id="GO:0016020">
    <property type="term" value="C:membrane"/>
    <property type="evidence" value="ECO:0007669"/>
    <property type="project" value="UniProtKB-SubCell"/>
</dbReference>
<organism evidence="8 9">
    <name type="scientific">Iris pallida</name>
    <name type="common">Sweet iris</name>
    <dbReference type="NCBI Taxonomy" id="29817"/>
    <lineage>
        <taxon>Eukaryota</taxon>
        <taxon>Viridiplantae</taxon>
        <taxon>Streptophyta</taxon>
        <taxon>Embryophyta</taxon>
        <taxon>Tracheophyta</taxon>
        <taxon>Spermatophyta</taxon>
        <taxon>Magnoliopsida</taxon>
        <taxon>Liliopsida</taxon>
        <taxon>Asparagales</taxon>
        <taxon>Iridaceae</taxon>
        <taxon>Iridoideae</taxon>
        <taxon>Irideae</taxon>
        <taxon>Iris</taxon>
    </lineage>
</organism>
<feature type="transmembrane region" description="Helical" evidence="7">
    <location>
        <begin position="144"/>
        <end position="168"/>
    </location>
</feature>
<protein>
    <submittedName>
        <fullName evidence="8">Heptahelical transmembrane protein ADIPOR2-like</fullName>
    </submittedName>
</protein>
<proteinExistence type="predicted"/>
<name>A0AAX6DW17_IRIPA</name>
<keyword evidence="9" id="KW-1185">Reference proteome</keyword>
<dbReference type="EMBL" id="JANAVB010041619">
    <property type="protein sequence ID" value="KAJ6795948.1"/>
    <property type="molecule type" value="Genomic_DNA"/>
</dbReference>
<dbReference type="InterPro" id="IPR004254">
    <property type="entry name" value="AdipoR/HlyIII-related"/>
</dbReference>
<feature type="transmembrane region" description="Helical" evidence="7">
    <location>
        <begin position="208"/>
        <end position="229"/>
    </location>
</feature>
<dbReference type="PANTHER" id="PTHR20855:SF100">
    <property type="entry name" value="HEPTAHELICAL TRANSMEMBRANE PROTEIN 2"/>
    <property type="match status" value="1"/>
</dbReference>
<feature type="transmembrane region" description="Helical" evidence="7">
    <location>
        <begin position="180"/>
        <end position="202"/>
    </location>
</feature>
<feature type="region of interest" description="Disordered" evidence="6">
    <location>
        <begin position="1"/>
        <end position="28"/>
    </location>
</feature>
<keyword evidence="4 7" id="KW-0472">Membrane</keyword>